<sequence>MTDGAHPVDDRATAADYGAAPEHTFEFGLHAVLDGLAARP</sequence>
<dbReference type="Gene3D" id="1.10.357.10">
    <property type="entry name" value="Tetracycline Repressor, domain 2"/>
    <property type="match status" value="1"/>
</dbReference>
<dbReference type="RefSeq" id="WP_269665022.1">
    <property type="nucleotide sequence ID" value="NZ_JBHEZZ010000018.1"/>
</dbReference>
<name>A0ABV6UUA0_9ACTN</name>
<gene>
    <name evidence="1" type="ORF">ACEZDJ_27590</name>
</gene>
<evidence type="ECO:0000313" key="2">
    <source>
        <dbReference type="Proteomes" id="UP001592528"/>
    </source>
</evidence>
<organism evidence="1 2">
    <name type="scientific">Streptacidiphilus cavernicola</name>
    <dbReference type="NCBI Taxonomy" id="3342716"/>
    <lineage>
        <taxon>Bacteria</taxon>
        <taxon>Bacillati</taxon>
        <taxon>Actinomycetota</taxon>
        <taxon>Actinomycetes</taxon>
        <taxon>Kitasatosporales</taxon>
        <taxon>Streptomycetaceae</taxon>
        <taxon>Streptacidiphilus</taxon>
    </lineage>
</organism>
<accession>A0ABV6UUA0</accession>
<evidence type="ECO:0008006" key="3">
    <source>
        <dbReference type="Google" id="ProtNLM"/>
    </source>
</evidence>
<dbReference type="Proteomes" id="UP001592528">
    <property type="component" value="Unassembled WGS sequence"/>
</dbReference>
<protein>
    <recommendedName>
        <fullName evidence="3">TetR family transcriptional regulator</fullName>
    </recommendedName>
</protein>
<evidence type="ECO:0000313" key="1">
    <source>
        <dbReference type="EMBL" id="MFC1405050.1"/>
    </source>
</evidence>
<dbReference type="EMBL" id="JBHEZZ010000018">
    <property type="protein sequence ID" value="MFC1405050.1"/>
    <property type="molecule type" value="Genomic_DNA"/>
</dbReference>
<keyword evidence="2" id="KW-1185">Reference proteome</keyword>
<reference evidence="1 2" key="1">
    <citation type="submission" date="2024-09" db="EMBL/GenBank/DDBJ databases">
        <authorList>
            <person name="Lee S.D."/>
        </authorList>
    </citation>
    <scope>NUCLEOTIDE SEQUENCE [LARGE SCALE GENOMIC DNA]</scope>
    <source>
        <strain evidence="1 2">N1-5</strain>
    </source>
</reference>
<comment type="caution">
    <text evidence="1">The sequence shown here is derived from an EMBL/GenBank/DDBJ whole genome shotgun (WGS) entry which is preliminary data.</text>
</comment>
<proteinExistence type="predicted"/>